<dbReference type="AlphaFoldDB" id="A0A2M8M1B4"/>
<dbReference type="GO" id="GO:0046872">
    <property type="term" value="F:metal ion binding"/>
    <property type="evidence" value="ECO:0007669"/>
    <property type="project" value="InterPro"/>
</dbReference>
<gene>
    <name evidence="3" type="ORF">CUT44_01790</name>
    <name evidence="2" type="ORF">CUT44_10050</name>
</gene>
<name>A0A2M8M1B4_9ACTN</name>
<dbReference type="NCBIfam" id="TIGR03083">
    <property type="entry name" value="maleylpyruvate isomerase family mycothiol-dependent enzyme"/>
    <property type="match status" value="1"/>
</dbReference>
<dbReference type="EMBL" id="PGGW01000038">
    <property type="protein sequence ID" value="PJE98002.1"/>
    <property type="molecule type" value="Genomic_DNA"/>
</dbReference>
<dbReference type="Gene3D" id="1.20.120.450">
    <property type="entry name" value="dinb family like domain"/>
    <property type="match status" value="1"/>
</dbReference>
<evidence type="ECO:0000313" key="4">
    <source>
        <dbReference type="Proteomes" id="UP000230407"/>
    </source>
</evidence>
<sequence>MTAPAPAFRPPDLEPVARRMMRAVAGVPGDRLTAPTPCEGMTVGDLLHHVHGLSVAFRDAARKDLGAATGTDPAVRRPSAALLPADWREDIPRRLHELVTAWRDPGAWEGVTQAGGVTLPAEVAGRVALNELLLHGWDLARATGQEYRCDEASLRVSAGLLEQSADGTGREGIFGPVVGVPPGAPLLDRVVGLGGRRPDWSPAALRE</sequence>
<protein>
    <submittedName>
        <fullName evidence="2">TIGR03086 family protein</fullName>
    </submittedName>
</protein>
<evidence type="ECO:0000313" key="2">
    <source>
        <dbReference type="EMBL" id="PJE98002.1"/>
    </source>
</evidence>
<accession>A0A2M8M1B4</accession>
<dbReference type="EMBL" id="PGGW01000008">
    <property type="protein sequence ID" value="PJF01828.1"/>
    <property type="molecule type" value="Genomic_DNA"/>
</dbReference>
<feature type="domain" description="Mycothiol-dependent maleylpyruvate isomerase metal-binding" evidence="1">
    <location>
        <begin position="14"/>
        <end position="140"/>
    </location>
</feature>
<evidence type="ECO:0000313" key="3">
    <source>
        <dbReference type="EMBL" id="PJF01828.1"/>
    </source>
</evidence>
<dbReference type="Pfam" id="PF11716">
    <property type="entry name" value="MDMPI_N"/>
    <property type="match status" value="1"/>
</dbReference>
<dbReference type="Proteomes" id="UP000230407">
    <property type="component" value="Unassembled WGS sequence"/>
</dbReference>
<proteinExistence type="predicted"/>
<dbReference type="InterPro" id="IPR034660">
    <property type="entry name" value="DinB/YfiT-like"/>
</dbReference>
<evidence type="ECO:0000259" key="1">
    <source>
        <dbReference type="Pfam" id="PF11716"/>
    </source>
</evidence>
<comment type="caution">
    <text evidence="2">The sequence shown here is derived from an EMBL/GenBank/DDBJ whole genome shotgun (WGS) entry which is preliminary data.</text>
</comment>
<dbReference type="InterPro" id="IPR017517">
    <property type="entry name" value="Maleyloyr_isom"/>
</dbReference>
<dbReference type="RefSeq" id="WP_100200290.1">
    <property type="nucleotide sequence ID" value="NZ_PGGW01000008.1"/>
</dbReference>
<dbReference type="SUPFAM" id="SSF109854">
    <property type="entry name" value="DinB/YfiT-like putative metalloenzymes"/>
    <property type="match status" value="1"/>
</dbReference>
<dbReference type="InterPro" id="IPR024344">
    <property type="entry name" value="MDMPI_metal-binding"/>
</dbReference>
<organism evidence="2 4">
    <name type="scientific">Streptomyces carminius</name>
    <dbReference type="NCBI Taxonomy" id="2665496"/>
    <lineage>
        <taxon>Bacteria</taxon>
        <taxon>Bacillati</taxon>
        <taxon>Actinomycetota</taxon>
        <taxon>Actinomycetes</taxon>
        <taxon>Kitasatosporales</taxon>
        <taxon>Streptomycetaceae</taxon>
        <taxon>Streptomyces</taxon>
    </lineage>
</organism>
<dbReference type="NCBIfam" id="TIGR03086">
    <property type="entry name" value="TIGR03086 family metal-binding protein"/>
    <property type="match status" value="1"/>
</dbReference>
<reference evidence="2 4" key="1">
    <citation type="submission" date="2017-11" db="EMBL/GenBank/DDBJ databases">
        <title>Streptomyces carmine sp. nov., a novel actinomycete isolated from Sophora alopecuroides in Xinjiang, China.</title>
        <authorList>
            <person name="Wang Y."/>
            <person name="Luo X."/>
            <person name="Wan C."/>
            <person name="Zhang L."/>
        </authorList>
    </citation>
    <scope>NUCLEOTIDE SEQUENCE [LARGE SCALE GENOMIC DNA]</scope>
    <source>
        <strain evidence="2 4">TRM SA0054</strain>
    </source>
</reference>
<keyword evidence="4" id="KW-1185">Reference proteome</keyword>
<dbReference type="InterPro" id="IPR017520">
    <property type="entry name" value="CHP03086"/>
</dbReference>